<dbReference type="RefSeq" id="WP_058260844.1">
    <property type="nucleotide sequence ID" value="NZ_CP051181.1"/>
</dbReference>
<dbReference type="AlphaFoldDB" id="A0A0P1FQI4"/>
<evidence type="ECO:0008006" key="4">
    <source>
        <dbReference type="Google" id="ProtNLM"/>
    </source>
</evidence>
<protein>
    <recommendedName>
        <fullName evidence="4">Cation/multidrug efflux pump</fullName>
    </recommendedName>
</protein>
<feature type="transmembrane region" description="Helical" evidence="1">
    <location>
        <begin position="66"/>
        <end position="85"/>
    </location>
</feature>
<evidence type="ECO:0000313" key="2">
    <source>
        <dbReference type="EMBL" id="CUH62334.1"/>
    </source>
</evidence>
<keyword evidence="3" id="KW-1185">Reference proteome</keyword>
<feature type="transmembrane region" description="Helical" evidence="1">
    <location>
        <begin position="6"/>
        <end position="26"/>
    </location>
</feature>
<sequence>MFGLARFLIIGFVILTLIYTGVSLWSRSVRKAKLKKEWEEEIRKGDKEDFVDEGLEDYSHSFRRKLILLVYVVPVLLVLLIIYLVNMN</sequence>
<gene>
    <name evidence="2" type="ORF">TG4357_00022</name>
</gene>
<dbReference type="Proteomes" id="UP000051587">
    <property type="component" value="Unassembled WGS sequence"/>
</dbReference>
<keyword evidence="1" id="KW-0812">Transmembrane</keyword>
<keyword evidence="1" id="KW-0472">Membrane</keyword>
<proteinExistence type="predicted"/>
<name>A0A0P1FQI4_THAGE</name>
<accession>A0A0P1FQI4</accession>
<evidence type="ECO:0000256" key="1">
    <source>
        <dbReference type="SAM" id="Phobius"/>
    </source>
</evidence>
<organism evidence="2 3">
    <name type="scientific">Thalassovita gelatinovora</name>
    <name type="common">Thalassobius gelatinovorus</name>
    <dbReference type="NCBI Taxonomy" id="53501"/>
    <lineage>
        <taxon>Bacteria</taxon>
        <taxon>Pseudomonadati</taxon>
        <taxon>Pseudomonadota</taxon>
        <taxon>Alphaproteobacteria</taxon>
        <taxon>Rhodobacterales</taxon>
        <taxon>Roseobacteraceae</taxon>
        <taxon>Thalassovita</taxon>
    </lineage>
</organism>
<reference evidence="2 3" key="1">
    <citation type="submission" date="2015-09" db="EMBL/GenBank/DDBJ databases">
        <authorList>
            <consortium name="Swine Surveillance"/>
        </authorList>
    </citation>
    <scope>NUCLEOTIDE SEQUENCE [LARGE SCALE GENOMIC DNA]</scope>
    <source>
        <strain evidence="2 3">CECT 4357</strain>
    </source>
</reference>
<dbReference type="OrthoDB" id="7632202at2"/>
<dbReference type="STRING" id="53501.SAMN04488043_11823"/>
<keyword evidence="1" id="KW-1133">Transmembrane helix</keyword>
<dbReference type="EMBL" id="CYSA01000001">
    <property type="protein sequence ID" value="CUH62334.1"/>
    <property type="molecule type" value="Genomic_DNA"/>
</dbReference>
<evidence type="ECO:0000313" key="3">
    <source>
        <dbReference type="Proteomes" id="UP000051587"/>
    </source>
</evidence>